<keyword evidence="1" id="KW-1133">Transmembrane helix</keyword>
<comment type="caution">
    <text evidence="2">The sequence shown here is derived from an EMBL/GenBank/DDBJ whole genome shotgun (WGS) entry which is preliminary data.</text>
</comment>
<keyword evidence="1" id="KW-0472">Membrane</keyword>
<evidence type="ECO:0000313" key="2">
    <source>
        <dbReference type="EMBL" id="KAK3288203.1"/>
    </source>
</evidence>
<gene>
    <name evidence="2" type="ORF">CYMTET_4311</name>
</gene>
<keyword evidence="1" id="KW-0812">Transmembrane</keyword>
<protein>
    <submittedName>
        <fullName evidence="2">Uncharacterized protein</fullName>
    </submittedName>
</protein>
<feature type="transmembrane region" description="Helical" evidence="1">
    <location>
        <begin position="78"/>
        <end position="100"/>
    </location>
</feature>
<proteinExistence type="predicted"/>
<sequence>MRRSGADAPLRAAVVTVPKPAGPRYRHFYTDLAIGAMSVAEEVEFESSDDELAAEVHARPRQQVGCGRPPLGIVPNHVAFQVLLALICFGMLGVGAALCIRGGAAGDTIETNNNFNV</sequence>
<organism evidence="2 3">
    <name type="scientific">Cymbomonas tetramitiformis</name>
    <dbReference type="NCBI Taxonomy" id="36881"/>
    <lineage>
        <taxon>Eukaryota</taxon>
        <taxon>Viridiplantae</taxon>
        <taxon>Chlorophyta</taxon>
        <taxon>Pyramimonadophyceae</taxon>
        <taxon>Pyramimonadales</taxon>
        <taxon>Pyramimonadaceae</taxon>
        <taxon>Cymbomonas</taxon>
    </lineage>
</organism>
<name>A0AAE0H1K7_9CHLO</name>
<accession>A0AAE0H1K7</accession>
<keyword evidence="3" id="KW-1185">Reference proteome</keyword>
<dbReference type="Proteomes" id="UP001190700">
    <property type="component" value="Unassembled WGS sequence"/>
</dbReference>
<reference evidence="2 3" key="1">
    <citation type="journal article" date="2015" name="Genome Biol. Evol.">
        <title>Comparative Genomics of a Bacterivorous Green Alga Reveals Evolutionary Causalities and Consequences of Phago-Mixotrophic Mode of Nutrition.</title>
        <authorList>
            <person name="Burns J.A."/>
            <person name="Paasch A."/>
            <person name="Narechania A."/>
            <person name="Kim E."/>
        </authorList>
    </citation>
    <scope>NUCLEOTIDE SEQUENCE [LARGE SCALE GENOMIC DNA]</scope>
    <source>
        <strain evidence="2 3">PLY_AMNH</strain>
    </source>
</reference>
<dbReference type="EMBL" id="LGRX02000556">
    <property type="protein sequence ID" value="KAK3288203.1"/>
    <property type="molecule type" value="Genomic_DNA"/>
</dbReference>
<evidence type="ECO:0000313" key="3">
    <source>
        <dbReference type="Proteomes" id="UP001190700"/>
    </source>
</evidence>
<evidence type="ECO:0000256" key="1">
    <source>
        <dbReference type="SAM" id="Phobius"/>
    </source>
</evidence>
<dbReference type="AlphaFoldDB" id="A0AAE0H1K7"/>